<gene>
    <name evidence="1" type="ORF">BaRGS_00019695</name>
</gene>
<keyword evidence="2" id="KW-1185">Reference proteome</keyword>
<dbReference type="Proteomes" id="UP001519460">
    <property type="component" value="Unassembled WGS sequence"/>
</dbReference>
<comment type="caution">
    <text evidence="1">The sequence shown here is derived from an EMBL/GenBank/DDBJ whole genome shotgun (WGS) entry which is preliminary data.</text>
</comment>
<evidence type="ECO:0000313" key="2">
    <source>
        <dbReference type="Proteomes" id="UP001519460"/>
    </source>
</evidence>
<sequence length="104" mass="10818">MPLLALFDDVIGGHAILATGWDGMLRGGRLIVACSACLKVNASPCYVTASGGGGGHPAEIEPGTVQQCLIRESTELSGIEVVRLEIRPVAGNTPHQAELRSVLQ</sequence>
<dbReference type="AlphaFoldDB" id="A0ABD0KPK0"/>
<dbReference type="EMBL" id="JACVVK020000143">
    <property type="protein sequence ID" value="KAK7489034.1"/>
    <property type="molecule type" value="Genomic_DNA"/>
</dbReference>
<reference evidence="1 2" key="1">
    <citation type="journal article" date="2023" name="Sci. Data">
        <title>Genome assembly of the Korean intertidal mud-creeper Batillaria attramentaria.</title>
        <authorList>
            <person name="Patra A.K."/>
            <person name="Ho P.T."/>
            <person name="Jun S."/>
            <person name="Lee S.J."/>
            <person name="Kim Y."/>
            <person name="Won Y.J."/>
        </authorList>
    </citation>
    <scope>NUCLEOTIDE SEQUENCE [LARGE SCALE GENOMIC DNA]</scope>
    <source>
        <strain evidence="1">Wonlab-2016</strain>
    </source>
</reference>
<evidence type="ECO:0000313" key="1">
    <source>
        <dbReference type="EMBL" id="KAK7489034.1"/>
    </source>
</evidence>
<name>A0ABD0KPK0_9CAEN</name>
<organism evidence="1 2">
    <name type="scientific">Batillaria attramentaria</name>
    <dbReference type="NCBI Taxonomy" id="370345"/>
    <lineage>
        <taxon>Eukaryota</taxon>
        <taxon>Metazoa</taxon>
        <taxon>Spiralia</taxon>
        <taxon>Lophotrochozoa</taxon>
        <taxon>Mollusca</taxon>
        <taxon>Gastropoda</taxon>
        <taxon>Caenogastropoda</taxon>
        <taxon>Sorbeoconcha</taxon>
        <taxon>Cerithioidea</taxon>
        <taxon>Batillariidae</taxon>
        <taxon>Batillaria</taxon>
    </lineage>
</organism>
<accession>A0ABD0KPK0</accession>
<protein>
    <submittedName>
        <fullName evidence="1">Uncharacterized protein</fullName>
    </submittedName>
</protein>
<proteinExistence type="predicted"/>